<dbReference type="AlphaFoldDB" id="A0A504Y9T2"/>
<sequence length="43" mass="5058">MFGIMLGQCINEYLEKRRISSTVWINLHTLHVHGTNTTQSIWK</sequence>
<dbReference type="Proteomes" id="UP000316759">
    <property type="component" value="Unassembled WGS sequence"/>
</dbReference>
<comment type="caution">
    <text evidence="1">The sequence shown here is derived from an EMBL/GenBank/DDBJ whole genome shotgun (WGS) entry which is preliminary data.</text>
</comment>
<evidence type="ECO:0000313" key="1">
    <source>
        <dbReference type="EMBL" id="TPP57854.1"/>
    </source>
</evidence>
<evidence type="ECO:0000313" key="2">
    <source>
        <dbReference type="Proteomes" id="UP000316759"/>
    </source>
</evidence>
<organism evidence="1 2">
    <name type="scientific">Fasciola gigantica</name>
    <name type="common">Giant liver fluke</name>
    <dbReference type="NCBI Taxonomy" id="46835"/>
    <lineage>
        <taxon>Eukaryota</taxon>
        <taxon>Metazoa</taxon>
        <taxon>Spiralia</taxon>
        <taxon>Lophotrochozoa</taxon>
        <taxon>Platyhelminthes</taxon>
        <taxon>Trematoda</taxon>
        <taxon>Digenea</taxon>
        <taxon>Plagiorchiida</taxon>
        <taxon>Echinostomata</taxon>
        <taxon>Echinostomatoidea</taxon>
        <taxon>Fasciolidae</taxon>
        <taxon>Fasciola</taxon>
    </lineage>
</organism>
<name>A0A504Y9T2_FASGI</name>
<gene>
    <name evidence="1" type="ORF">FGIG_11685</name>
</gene>
<reference evidence="1 2" key="1">
    <citation type="submission" date="2019-04" db="EMBL/GenBank/DDBJ databases">
        <title>Annotation for the trematode Fasciola gigantica.</title>
        <authorList>
            <person name="Choi Y.-J."/>
        </authorList>
    </citation>
    <scope>NUCLEOTIDE SEQUENCE [LARGE SCALE GENOMIC DNA]</scope>
    <source>
        <strain evidence="1">Uganda_cow_1</strain>
    </source>
</reference>
<protein>
    <submittedName>
        <fullName evidence="1">Uncharacterized protein</fullName>
    </submittedName>
</protein>
<proteinExistence type="predicted"/>
<accession>A0A504Y9T2</accession>
<keyword evidence="2" id="KW-1185">Reference proteome</keyword>
<dbReference type="EMBL" id="SUNJ01012668">
    <property type="protein sequence ID" value="TPP57854.1"/>
    <property type="molecule type" value="Genomic_DNA"/>
</dbReference>